<organism evidence="2 3">
    <name type="scientific">Cryobacterium arcticum</name>
    <dbReference type="NCBI Taxonomy" id="670052"/>
    <lineage>
        <taxon>Bacteria</taxon>
        <taxon>Bacillati</taxon>
        <taxon>Actinomycetota</taxon>
        <taxon>Actinomycetes</taxon>
        <taxon>Micrococcales</taxon>
        <taxon>Microbacteriaceae</taxon>
        <taxon>Cryobacterium</taxon>
    </lineage>
</organism>
<dbReference type="OrthoDB" id="5120909at2"/>
<keyword evidence="3" id="KW-1185">Reference proteome</keyword>
<feature type="region of interest" description="Disordered" evidence="1">
    <location>
        <begin position="84"/>
        <end position="112"/>
    </location>
</feature>
<name>A0A1B1BJ95_9MICO</name>
<proteinExistence type="predicted"/>
<reference evidence="2 3" key="1">
    <citation type="submission" date="2016-06" db="EMBL/GenBank/DDBJ databases">
        <title>Genome sequencing of Cryobacterium arcticum PAMC 27867.</title>
        <authorList>
            <person name="Lee J."/>
            <person name="Kim O.-S."/>
        </authorList>
    </citation>
    <scope>NUCLEOTIDE SEQUENCE [LARGE SCALE GENOMIC DNA]</scope>
    <source>
        <strain evidence="2 3">PAMC 27867</strain>
    </source>
</reference>
<evidence type="ECO:0000313" key="2">
    <source>
        <dbReference type="EMBL" id="ANP72634.1"/>
    </source>
</evidence>
<protein>
    <submittedName>
        <fullName evidence="2">Uncharacterized protein</fullName>
    </submittedName>
</protein>
<evidence type="ECO:0000313" key="3">
    <source>
        <dbReference type="Proteomes" id="UP000092582"/>
    </source>
</evidence>
<evidence type="ECO:0000256" key="1">
    <source>
        <dbReference type="SAM" id="MobiDB-lite"/>
    </source>
</evidence>
<accession>A0A1B1BJ95</accession>
<dbReference type="KEGG" id="cart:PA27867_1680"/>
<dbReference type="STRING" id="670052.PA27867_1680"/>
<dbReference type="Proteomes" id="UP000092582">
    <property type="component" value="Chromosome 1"/>
</dbReference>
<sequence>MKRIFHPGGSIVTGSDLADAVMRYAEALSNRRETDVVDIPVISDDGSPGRAQFLIGSASQLVSVTSADVLAELTETATTEALHRKVTRRGRPSSSAWAGAVVGSPQFDEFDY</sequence>
<dbReference type="AlphaFoldDB" id="A0A1B1BJ95"/>
<dbReference type="EMBL" id="CP016282">
    <property type="protein sequence ID" value="ANP72634.1"/>
    <property type="molecule type" value="Genomic_DNA"/>
</dbReference>
<gene>
    <name evidence="2" type="ORF">PA27867_1680</name>
</gene>
<dbReference type="RefSeq" id="WP_157109164.1">
    <property type="nucleotide sequence ID" value="NZ_CP016282.1"/>
</dbReference>
<feature type="compositionally biased region" description="Low complexity" evidence="1">
    <location>
        <begin position="93"/>
        <end position="104"/>
    </location>
</feature>